<evidence type="ECO:0000256" key="5">
    <source>
        <dbReference type="ARBA" id="ARBA00022892"/>
    </source>
</evidence>
<evidence type="ECO:0000256" key="7">
    <source>
        <dbReference type="ARBA" id="ARBA00023034"/>
    </source>
</evidence>
<comment type="subcellular location">
    <subcellularLocation>
        <location evidence="10 11">Cytoplasm</location>
    </subcellularLocation>
    <subcellularLocation>
        <location evidence="10 11">Cytoplasmic vesicle</location>
        <location evidence="10 11">COPI-coated vesicle membrane</location>
        <topology evidence="10 11">Peripheral membrane protein</topology>
        <orientation evidence="10 11">Cytoplasmic side</orientation>
    </subcellularLocation>
    <subcellularLocation>
        <location evidence="10 11">Golgi apparatus membrane</location>
        <topology evidence="10 11">Peripheral membrane protein</topology>
        <orientation evidence="10 11">Cytoplasmic side</orientation>
    </subcellularLocation>
</comment>
<dbReference type="FunFam" id="3.30.450.60:FF:000003">
    <property type="entry name" value="Coatomer subunit delta"/>
    <property type="match status" value="1"/>
</dbReference>
<evidence type="ECO:0000259" key="13">
    <source>
        <dbReference type="PROSITE" id="PS51072"/>
    </source>
</evidence>
<dbReference type="GO" id="GO:0051645">
    <property type="term" value="P:Golgi localization"/>
    <property type="evidence" value="ECO:0007669"/>
    <property type="project" value="TreeGrafter"/>
</dbReference>
<evidence type="ECO:0000256" key="11">
    <source>
        <dbReference type="RuleBase" id="RU366052"/>
    </source>
</evidence>
<keyword evidence="6 10" id="KW-0653">Protein transport</keyword>
<evidence type="ECO:0000256" key="1">
    <source>
        <dbReference type="ARBA" id="ARBA00010516"/>
    </source>
</evidence>
<evidence type="ECO:0000256" key="6">
    <source>
        <dbReference type="ARBA" id="ARBA00022927"/>
    </source>
</evidence>
<dbReference type="Gene3D" id="3.30.450.60">
    <property type="match status" value="1"/>
</dbReference>
<evidence type="ECO:0000256" key="2">
    <source>
        <dbReference type="ARBA" id="ARBA00011775"/>
    </source>
</evidence>
<dbReference type="GO" id="GO:0006888">
    <property type="term" value="P:endoplasmic reticulum to Golgi vesicle-mediated transport"/>
    <property type="evidence" value="ECO:0007669"/>
    <property type="project" value="TreeGrafter"/>
</dbReference>
<organism evidence="14">
    <name type="scientific">Pinguiococcus pyrenoidosus</name>
    <dbReference type="NCBI Taxonomy" id="172671"/>
    <lineage>
        <taxon>Eukaryota</taxon>
        <taxon>Sar</taxon>
        <taxon>Stramenopiles</taxon>
        <taxon>Ochrophyta</taxon>
        <taxon>Pinguiophyceae</taxon>
        <taxon>Pinguiochrysidales</taxon>
        <taxon>Pinguiochrysidaceae</taxon>
        <taxon>Pinguiococcus</taxon>
    </lineage>
</organism>
<evidence type="ECO:0000256" key="10">
    <source>
        <dbReference type="RuleBase" id="RU364018"/>
    </source>
</evidence>
<dbReference type="PROSITE" id="PS51072">
    <property type="entry name" value="MHD"/>
    <property type="match status" value="1"/>
</dbReference>
<keyword evidence="3 10" id="KW-0813">Transport</keyword>
<dbReference type="InterPro" id="IPR036168">
    <property type="entry name" value="AP2_Mu_C_sf"/>
</dbReference>
<dbReference type="SUPFAM" id="SSF64356">
    <property type="entry name" value="SNARE-like"/>
    <property type="match status" value="1"/>
</dbReference>
<comment type="function">
    <text evidence="10">The coatomer is a cytosolic protein complex that binds to dilysine motifs and reversibly associates with Golgi non-clathrin-coated vesicles, which further mediate biosynthetic protein transport from the ER, via the Golgi up to the trans Golgi network. Coatomer complex is required for budding from Golgi membranes, and is essential for the retrograde Golgi-to-ER transport of dilysine-tagged proteins.</text>
</comment>
<keyword evidence="9 10" id="KW-0968">Cytoplasmic vesicle</keyword>
<dbReference type="GO" id="GO:0030126">
    <property type="term" value="C:COPI vesicle coat"/>
    <property type="evidence" value="ECO:0007669"/>
    <property type="project" value="UniProtKB-UniRule"/>
</dbReference>
<accession>A0A7R9UGB9</accession>
<dbReference type="InterPro" id="IPR027059">
    <property type="entry name" value="Coatomer_dsu"/>
</dbReference>
<gene>
    <name evidence="14" type="ORF">PPYR1160_LOCUS14139</name>
</gene>
<evidence type="ECO:0000256" key="12">
    <source>
        <dbReference type="SAM" id="MobiDB-lite"/>
    </source>
</evidence>
<dbReference type="InterPro" id="IPR028565">
    <property type="entry name" value="MHD"/>
</dbReference>
<comment type="similarity">
    <text evidence="1 10">Belongs to the adaptor complexes medium subunit family. Delta-COP subfamily.</text>
</comment>
<dbReference type="PANTHER" id="PTHR10121:SF0">
    <property type="entry name" value="COATOMER SUBUNIT DELTA"/>
    <property type="match status" value="1"/>
</dbReference>
<dbReference type="InterPro" id="IPR011012">
    <property type="entry name" value="Longin-like_dom_sf"/>
</dbReference>
<keyword evidence="5 10" id="KW-0931">ER-Golgi transport</keyword>
<evidence type="ECO:0000256" key="8">
    <source>
        <dbReference type="ARBA" id="ARBA00023136"/>
    </source>
</evidence>
<evidence type="ECO:0000256" key="9">
    <source>
        <dbReference type="ARBA" id="ARBA00023329"/>
    </source>
</evidence>
<keyword evidence="8 10" id="KW-0472">Membrane</keyword>
<dbReference type="Gene3D" id="2.60.40.1170">
    <property type="entry name" value="Mu homology domain, subdomain B"/>
    <property type="match status" value="2"/>
</dbReference>
<sequence length="532" mass="56611">MVVLSAAVLSRNGKALVARQFVEMSRMRIEGLLAAFPKLIGGGSTQHTFVETESVRYVYQPVETLYLLLITNKGSNIVEDLDTLRLLSKVLSEVAGGLTPERVSNAAFEIVFAFDEAIAVGGFKESVNLRAIQTNLEMESHEEKLALLIKRDHELQAKKDAAAKAAEIRERNRNAQRNPGSGGMQGIGGGMGGGIGGGIGSDSYSSSNAMPPPATSAPAPEPAPRRSEPPRAAARGMKLGGGGRMGNTLAQLAAEANLAPEMLVPRGPNDAAAQAVAAAQAAAQAPQAAAYPLTLSVEEKLSVRLSREGVVEAMEVKGALSLTANVNEAARCGVQLQLTGQPGMTFQTHPKIAKGPFDESQMLTLKDQRKGFPVGRGVGVLRWSFATSEESALPLSINCWPEDTGDGNFTVSIEYERQKGDMTLMNVELVIPTGGEDSPEILDCSSGQATFNRVTGDMLWQFDAIDDSNATGTLEFSCPGTDDDAFFPLSVRFRSENPYCAISISAATSLDDDSPLHFEFSRLVQPDSYTVQ</sequence>
<dbReference type="EMBL" id="HBEA01018599">
    <property type="protein sequence ID" value="CAD8264636.1"/>
    <property type="molecule type" value="Transcribed_RNA"/>
</dbReference>
<dbReference type="PANTHER" id="PTHR10121">
    <property type="entry name" value="COATOMER SUBUNIT DELTA"/>
    <property type="match status" value="1"/>
</dbReference>
<dbReference type="Pfam" id="PF00928">
    <property type="entry name" value="Adap_comp_sub"/>
    <property type="match status" value="1"/>
</dbReference>
<evidence type="ECO:0000256" key="3">
    <source>
        <dbReference type="ARBA" id="ARBA00022448"/>
    </source>
</evidence>
<dbReference type="AlphaFoldDB" id="A0A7R9UGB9"/>
<name>A0A7R9UGB9_9STRA</name>
<dbReference type="GO" id="GO:0015031">
    <property type="term" value="P:protein transport"/>
    <property type="evidence" value="ECO:0007669"/>
    <property type="project" value="UniProtKB-KW"/>
</dbReference>
<feature type="compositionally biased region" description="Gly residues" evidence="12">
    <location>
        <begin position="180"/>
        <end position="200"/>
    </location>
</feature>
<dbReference type="GO" id="GO:0000139">
    <property type="term" value="C:Golgi membrane"/>
    <property type="evidence" value="ECO:0007669"/>
    <property type="project" value="UniProtKB-SubCell"/>
</dbReference>
<dbReference type="CDD" id="cd14830">
    <property type="entry name" value="Delta_COP_N"/>
    <property type="match status" value="1"/>
</dbReference>
<comment type="subunit">
    <text evidence="2 10">Oligomeric complex that consists of at least the alpha, beta, beta', gamma, delta, epsilon and zeta subunits.</text>
</comment>
<proteinExistence type="inferred from homology"/>
<protein>
    <recommendedName>
        <fullName evidence="10">Coatomer subunit delta</fullName>
    </recommendedName>
</protein>
<keyword evidence="4 10" id="KW-0963">Cytoplasm</keyword>
<dbReference type="CDD" id="cd09254">
    <property type="entry name" value="AP_delta-COPI_MHD"/>
    <property type="match status" value="1"/>
</dbReference>
<dbReference type="GO" id="GO:0006890">
    <property type="term" value="P:retrograde vesicle-mediated transport, Golgi to endoplasmic reticulum"/>
    <property type="evidence" value="ECO:0007669"/>
    <property type="project" value="UniProtKB-UniRule"/>
</dbReference>
<dbReference type="SUPFAM" id="SSF49447">
    <property type="entry name" value="Second domain of Mu2 adaptin subunit (ap50) of ap2 adaptor"/>
    <property type="match status" value="1"/>
</dbReference>
<reference evidence="14" key="1">
    <citation type="submission" date="2021-01" db="EMBL/GenBank/DDBJ databases">
        <authorList>
            <person name="Corre E."/>
            <person name="Pelletier E."/>
            <person name="Niang G."/>
            <person name="Scheremetjew M."/>
            <person name="Finn R."/>
            <person name="Kale V."/>
            <person name="Holt S."/>
            <person name="Cochrane G."/>
            <person name="Meng A."/>
            <person name="Brown T."/>
            <person name="Cohen L."/>
        </authorList>
    </citation>
    <scope>NUCLEOTIDE SEQUENCE</scope>
    <source>
        <strain evidence="14">CCMP2078</strain>
    </source>
</reference>
<evidence type="ECO:0000313" key="14">
    <source>
        <dbReference type="EMBL" id="CAD8264636.1"/>
    </source>
</evidence>
<feature type="compositionally biased region" description="Basic and acidic residues" evidence="12">
    <location>
        <begin position="160"/>
        <end position="173"/>
    </location>
</feature>
<evidence type="ECO:0000256" key="4">
    <source>
        <dbReference type="ARBA" id="ARBA00022490"/>
    </source>
</evidence>
<keyword evidence="7 10" id="KW-0333">Golgi apparatus</keyword>
<feature type="domain" description="MHD" evidence="13">
    <location>
        <begin position="290"/>
        <end position="532"/>
    </location>
</feature>
<feature type="compositionally biased region" description="Pro residues" evidence="12">
    <location>
        <begin position="210"/>
        <end position="222"/>
    </location>
</feature>
<feature type="region of interest" description="Disordered" evidence="12">
    <location>
        <begin position="160"/>
        <end position="237"/>
    </location>
</feature>